<feature type="transmembrane region" description="Helical" evidence="1">
    <location>
        <begin position="194"/>
        <end position="212"/>
    </location>
</feature>
<keyword evidence="1" id="KW-1133">Transmembrane helix</keyword>
<feature type="transmembrane region" description="Helical" evidence="1">
    <location>
        <begin position="505"/>
        <end position="526"/>
    </location>
</feature>
<keyword evidence="3" id="KW-1185">Reference proteome</keyword>
<feature type="transmembrane region" description="Helical" evidence="1">
    <location>
        <begin position="238"/>
        <end position="260"/>
    </location>
</feature>
<dbReference type="EMBL" id="FOND01000010">
    <property type="protein sequence ID" value="SFF26127.1"/>
    <property type="molecule type" value="Genomic_DNA"/>
</dbReference>
<evidence type="ECO:0000313" key="2">
    <source>
        <dbReference type="EMBL" id="SFF26127.1"/>
    </source>
</evidence>
<evidence type="ECO:0000313" key="3">
    <source>
        <dbReference type="Proteomes" id="UP000198589"/>
    </source>
</evidence>
<feature type="transmembrane region" description="Helical" evidence="1">
    <location>
        <begin position="462"/>
        <end position="485"/>
    </location>
</feature>
<sequence length="534" mass="54542">MSSGSGTLTGTGRLFRFALRRDRLRLPVWIAVGTFMVVTQSVSSQALYDTAADLAAYRASVGSNAATIALAGPPVGLDTVAGAVAFEISATVMLIAALMAMFTVTRHTRADEEAGRTELLRSARVGRHAPLLAAVLLAALACVVLALTIGVATTASGLPAPGSFVLGASVAACGLVFTGVTAVAVQATGHTRGVYGLVGGLFAVAFVLRAIGDIEGNWVVWTSPVGWAQATHPFSDDAVAPLLLCLVVAAGLVVAGFALLDRRDLGSGLVQPRPGRPTARRGLLSPLGLAVRLHRGALIAWTAGLALLGVVYGALAESVETLIGENEQALAMFGNPDVDQLVDAYLGTTFAITALLASAYAVSAVLRARAEESGDRAEVLLATGTSRAAWLGSHVAVALAGSALAITASGLTTGLVRVAQTGEAAALGRMVGAAVSYVPAIWVVAGVAVALFGLLPRLATTVAWTAVGLFLLITMFAESFDWPGWVGDLSPINWIPTLPLEEWTLAPLVGLAAVAVALLAAGFGGFRRRDIALG</sequence>
<name>A0A1I2HAZ0_9ACTN</name>
<feature type="transmembrane region" description="Helical" evidence="1">
    <location>
        <begin position="296"/>
        <end position="315"/>
    </location>
</feature>
<feature type="transmembrane region" description="Helical" evidence="1">
    <location>
        <begin position="164"/>
        <end position="187"/>
    </location>
</feature>
<feature type="transmembrane region" description="Helical" evidence="1">
    <location>
        <begin position="431"/>
        <end position="455"/>
    </location>
</feature>
<dbReference type="Proteomes" id="UP000198589">
    <property type="component" value="Unassembled WGS sequence"/>
</dbReference>
<dbReference type="RefSeq" id="WP_092199974.1">
    <property type="nucleotide sequence ID" value="NZ_FOND01000010.1"/>
</dbReference>
<protein>
    <submittedName>
        <fullName evidence="2">ABC-2 type transport system permease protein</fullName>
    </submittedName>
</protein>
<feature type="transmembrane region" description="Helical" evidence="1">
    <location>
        <begin position="131"/>
        <end position="152"/>
    </location>
</feature>
<feature type="transmembrane region" description="Helical" evidence="1">
    <location>
        <begin position="80"/>
        <end position="102"/>
    </location>
</feature>
<keyword evidence="1" id="KW-0472">Membrane</keyword>
<feature type="transmembrane region" description="Helical" evidence="1">
    <location>
        <begin position="388"/>
        <end position="411"/>
    </location>
</feature>
<feature type="transmembrane region" description="Helical" evidence="1">
    <location>
        <begin position="344"/>
        <end position="367"/>
    </location>
</feature>
<feature type="transmembrane region" description="Helical" evidence="1">
    <location>
        <begin position="26"/>
        <end position="48"/>
    </location>
</feature>
<reference evidence="3" key="1">
    <citation type="submission" date="2016-10" db="EMBL/GenBank/DDBJ databases">
        <authorList>
            <person name="Varghese N."/>
            <person name="Submissions S."/>
        </authorList>
    </citation>
    <scope>NUCLEOTIDE SEQUENCE [LARGE SCALE GENOMIC DNA]</scope>
    <source>
        <strain evidence="3">DSM 46838</strain>
    </source>
</reference>
<keyword evidence="1" id="KW-0812">Transmembrane</keyword>
<accession>A0A1I2HAZ0</accession>
<dbReference type="OrthoDB" id="2014935at2"/>
<proteinExistence type="predicted"/>
<evidence type="ECO:0000256" key="1">
    <source>
        <dbReference type="SAM" id="Phobius"/>
    </source>
</evidence>
<dbReference type="STRING" id="1798228.SAMN05216574_110179"/>
<organism evidence="2 3">
    <name type="scientific">Blastococcus tunisiensis</name>
    <dbReference type="NCBI Taxonomy" id="1798228"/>
    <lineage>
        <taxon>Bacteria</taxon>
        <taxon>Bacillati</taxon>
        <taxon>Actinomycetota</taxon>
        <taxon>Actinomycetes</taxon>
        <taxon>Geodermatophilales</taxon>
        <taxon>Geodermatophilaceae</taxon>
        <taxon>Blastococcus</taxon>
    </lineage>
</organism>
<gene>
    <name evidence="2" type="ORF">SAMN05216574_110179</name>
</gene>
<dbReference type="AlphaFoldDB" id="A0A1I2HAZ0"/>